<dbReference type="SUPFAM" id="SSF51161">
    <property type="entry name" value="Trimeric LpxA-like enzymes"/>
    <property type="match status" value="1"/>
</dbReference>
<accession>A0AAE9LSI0</accession>
<dbReference type="PANTHER" id="PTHR13061">
    <property type="entry name" value="DYNACTIN SUBUNIT P25"/>
    <property type="match status" value="1"/>
</dbReference>
<dbReference type="KEGG" id="atz:M5E07_03810"/>
<gene>
    <name evidence="1" type="ORF">M5E07_03810</name>
</gene>
<dbReference type="Gene3D" id="2.160.10.10">
    <property type="entry name" value="Hexapeptide repeat proteins"/>
    <property type="match status" value="1"/>
</dbReference>
<protein>
    <submittedName>
        <fullName evidence="1">Gamma carbonic anhydrase family protein</fullName>
    </submittedName>
</protein>
<dbReference type="AlphaFoldDB" id="A0AAE9LSI0"/>
<dbReference type="Proteomes" id="UP001056716">
    <property type="component" value="Chromosome"/>
</dbReference>
<dbReference type="InterPro" id="IPR011004">
    <property type="entry name" value="Trimer_LpxA-like_sf"/>
</dbReference>
<dbReference type="InterPro" id="IPR050484">
    <property type="entry name" value="Transf_Hexapept/Carb_Anhydrase"/>
</dbReference>
<name>A0AAE9LSI0_9GAMM</name>
<dbReference type="EMBL" id="CP098732">
    <property type="protein sequence ID" value="USE83969.1"/>
    <property type="molecule type" value="Genomic_DNA"/>
</dbReference>
<organism evidence="1 2">
    <name type="scientific">Acinetobacter tibetensis</name>
    <dbReference type="NCBI Taxonomy" id="2943497"/>
    <lineage>
        <taxon>Bacteria</taxon>
        <taxon>Pseudomonadati</taxon>
        <taxon>Pseudomonadota</taxon>
        <taxon>Gammaproteobacteria</taxon>
        <taxon>Moraxellales</taxon>
        <taxon>Moraxellaceae</taxon>
        <taxon>Acinetobacter</taxon>
    </lineage>
</organism>
<evidence type="ECO:0000313" key="1">
    <source>
        <dbReference type="EMBL" id="USE83969.1"/>
    </source>
</evidence>
<sequence length="200" mass="21496">MPCYAIDGVIPVVSPKAYVHPTAVLIGDVIVEEGAYIGPFAALRADFGGIHIHKNANVQDSCIIHGFPNNVTVVEEFGHIGHGAILHGCRIAKNVLIGMNSVILDEAIIGENTIVGANSTVKAKAEIPANSLVVGSPARVIRSLDEKEIAWKFKGTQQYMDLTLRCLNSLQEVEPLTENSATRLTHTHFNTDHVIKSKAG</sequence>
<dbReference type="Pfam" id="PF00132">
    <property type="entry name" value="Hexapep"/>
    <property type="match status" value="1"/>
</dbReference>
<keyword evidence="2" id="KW-1185">Reference proteome</keyword>
<proteinExistence type="predicted"/>
<evidence type="ECO:0000313" key="2">
    <source>
        <dbReference type="Proteomes" id="UP001056716"/>
    </source>
</evidence>
<dbReference type="InterPro" id="IPR001451">
    <property type="entry name" value="Hexapep"/>
</dbReference>
<dbReference type="CDD" id="cd04745">
    <property type="entry name" value="LbH_paaY_like"/>
    <property type="match status" value="1"/>
</dbReference>
<reference evidence="1" key="1">
    <citation type="submission" date="2022-06" db="EMBL/GenBank/DDBJ databases">
        <title>Isolation, identification and characterization of iprodione-degrading strains in Lhasa, Tibet.</title>
        <authorList>
            <person name="Pan H."/>
        </authorList>
    </citation>
    <scope>NUCLEOTIDE SEQUENCE</scope>
    <source>
        <strain evidence="1">Y-23</strain>
    </source>
</reference>
<dbReference type="PANTHER" id="PTHR13061:SF29">
    <property type="entry name" value="GAMMA CARBONIC ANHYDRASE-LIKE 1, MITOCHONDRIAL-RELATED"/>
    <property type="match status" value="1"/>
</dbReference>
<dbReference type="RefSeq" id="WP_252222091.1">
    <property type="nucleotide sequence ID" value="NZ_CP098732.1"/>
</dbReference>